<reference evidence="1" key="1">
    <citation type="submission" date="2019-09" db="EMBL/GenBank/DDBJ databases">
        <title>Draft genome information of white flower Hibiscus syriacus.</title>
        <authorList>
            <person name="Kim Y.-M."/>
        </authorList>
    </citation>
    <scope>NUCLEOTIDE SEQUENCE [LARGE SCALE GENOMIC DNA]</scope>
    <source>
        <strain evidence="1">YM2019G1</strain>
    </source>
</reference>
<comment type="caution">
    <text evidence="1">The sequence shown here is derived from an EMBL/GenBank/DDBJ whole genome shotgun (WGS) entry which is preliminary data.</text>
</comment>
<proteinExistence type="predicted"/>
<gene>
    <name evidence="1" type="ORF">F3Y22_tig00112249pilonHSYRG00318</name>
</gene>
<organism evidence="1 2">
    <name type="scientific">Hibiscus syriacus</name>
    <name type="common">Rose of Sharon</name>
    <dbReference type="NCBI Taxonomy" id="106335"/>
    <lineage>
        <taxon>Eukaryota</taxon>
        <taxon>Viridiplantae</taxon>
        <taxon>Streptophyta</taxon>
        <taxon>Embryophyta</taxon>
        <taxon>Tracheophyta</taxon>
        <taxon>Spermatophyta</taxon>
        <taxon>Magnoliopsida</taxon>
        <taxon>eudicotyledons</taxon>
        <taxon>Gunneridae</taxon>
        <taxon>Pentapetalae</taxon>
        <taxon>rosids</taxon>
        <taxon>malvids</taxon>
        <taxon>Malvales</taxon>
        <taxon>Malvaceae</taxon>
        <taxon>Malvoideae</taxon>
        <taxon>Hibiscus</taxon>
    </lineage>
</organism>
<keyword evidence="2" id="KW-1185">Reference proteome</keyword>
<accession>A0A6A2X330</accession>
<evidence type="ECO:0000313" key="2">
    <source>
        <dbReference type="Proteomes" id="UP000436088"/>
    </source>
</evidence>
<evidence type="ECO:0000313" key="1">
    <source>
        <dbReference type="EMBL" id="KAE8669343.1"/>
    </source>
</evidence>
<sequence>MFIIFPGGASTELPLTCSIEPLGGRPLEGEHDCRLGLLIGPGSTEEDRELGVQACLLSLKVVYQQLMDDGFGVAALDTGLEEDIEGLAVGVDDLVVDLVGVADLAETVGLVAEDAVLAAETVGLVVFRCSSQCSAPSRFAGLEPGPPDDEGLRTPVEFDPGDKTGCFAEKLLLAADSGVGIRQLIKQ</sequence>
<dbReference type="AlphaFoldDB" id="A0A6A2X330"/>
<dbReference type="EMBL" id="VEPZ02001530">
    <property type="protein sequence ID" value="KAE8669343.1"/>
    <property type="molecule type" value="Genomic_DNA"/>
</dbReference>
<dbReference type="Proteomes" id="UP000436088">
    <property type="component" value="Unassembled WGS sequence"/>
</dbReference>
<protein>
    <submittedName>
        <fullName evidence="1">Uncharacterized protein</fullName>
    </submittedName>
</protein>
<name>A0A6A2X330_HIBSY</name>